<accession>A0ABU5T235</accession>
<dbReference type="InterPro" id="IPR036271">
    <property type="entry name" value="Tet_transcr_reg_TetR-rel_C_sf"/>
</dbReference>
<dbReference type="SUPFAM" id="SSF48498">
    <property type="entry name" value="Tetracyclin repressor-like, C-terminal domain"/>
    <property type="match status" value="1"/>
</dbReference>
<evidence type="ECO:0000313" key="2">
    <source>
        <dbReference type="Proteomes" id="UP001304769"/>
    </source>
</evidence>
<proteinExistence type="predicted"/>
<name>A0ABU5T235_9MICC</name>
<reference evidence="1 2" key="1">
    <citation type="submission" date="2023-12" db="EMBL/GenBank/DDBJ databases">
        <title>Sinomonas terricola sp. nov, isolated from litchi orchard soil in Guangdong, PR China.</title>
        <authorList>
            <person name="Jiaxin W."/>
            <person name="Yang Z."/>
            <person name="Honghui Z."/>
        </authorList>
    </citation>
    <scope>NUCLEOTIDE SEQUENCE [LARGE SCALE GENOMIC DNA]</scope>
    <source>
        <strain evidence="1 2">JGH33</strain>
    </source>
</reference>
<gene>
    <name evidence="1" type="ORF">SPF06_03130</name>
</gene>
<sequence>MSRTRLSGYPAPAGPRITPGARIVARLLDILEAARVAGHRTDTKSHLPGKAVAIEIFVWTAILGAVSSEVFGRGVGATSAGPKQLFLGHLEMLADLLGL</sequence>
<dbReference type="EMBL" id="JAYGGQ010000001">
    <property type="protein sequence ID" value="MEA5453706.1"/>
    <property type="molecule type" value="Genomic_DNA"/>
</dbReference>
<evidence type="ECO:0000313" key="1">
    <source>
        <dbReference type="EMBL" id="MEA5453706.1"/>
    </source>
</evidence>
<keyword evidence="2" id="KW-1185">Reference proteome</keyword>
<dbReference type="Gene3D" id="1.10.357.10">
    <property type="entry name" value="Tetracycline Repressor, domain 2"/>
    <property type="match status" value="1"/>
</dbReference>
<comment type="caution">
    <text evidence="1">The sequence shown here is derived from an EMBL/GenBank/DDBJ whole genome shotgun (WGS) entry which is preliminary data.</text>
</comment>
<organism evidence="1 2">
    <name type="scientific">Sinomonas terricola</name>
    <dbReference type="NCBI Taxonomy" id="3110330"/>
    <lineage>
        <taxon>Bacteria</taxon>
        <taxon>Bacillati</taxon>
        <taxon>Actinomycetota</taxon>
        <taxon>Actinomycetes</taxon>
        <taxon>Micrococcales</taxon>
        <taxon>Micrococcaceae</taxon>
        <taxon>Sinomonas</taxon>
    </lineage>
</organism>
<dbReference type="Proteomes" id="UP001304769">
    <property type="component" value="Unassembled WGS sequence"/>
</dbReference>
<protein>
    <submittedName>
        <fullName evidence="1">WHG domain-containing protein</fullName>
    </submittedName>
</protein>
<dbReference type="RefSeq" id="WP_323277455.1">
    <property type="nucleotide sequence ID" value="NZ_JAYGGQ010000001.1"/>
</dbReference>